<dbReference type="EMBL" id="JAUZVZ010000035">
    <property type="protein sequence ID" value="MDP4537823.1"/>
    <property type="molecule type" value="Genomic_DNA"/>
</dbReference>
<reference evidence="1 2" key="1">
    <citation type="submission" date="2023-08" db="EMBL/GenBank/DDBJ databases">
        <authorList>
            <person name="Joshi A."/>
            <person name="Thite S."/>
        </authorList>
    </citation>
    <scope>NUCLEOTIDE SEQUENCE [LARGE SCALE GENOMIC DNA]</scope>
    <source>
        <strain evidence="1 2">AC40</strain>
    </source>
</reference>
<dbReference type="RefSeq" id="WP_305895072.1">
    <property type="nucleotide sequence ID" value="NZ_JAUZVZ010000035.1"/>
</dbReference>
<keyword evidence="2" id="KW-1185">Reference proteome</keyword>
<evidence type="ECO:0000313" key="2">
    <source>
        <dbReference type="Proteomes" id="UP001231616"/>
    </source>
</evidence>
<comment type="caution">
    <text evidence="1">The sequence shown here is derived from an EMBL/GenBank/DDBJ whole genome shotgun (WGS) entry which is preliminary data.</text>
</comment>
<accession>A0ABT9H3E9</accession>
<evidence type="ECO:0000313" key="1">
    <source>
        <dbReference type="EMBL" id="MDP4537823.1"/>
    </source>
</evidence>
<organism evidence="1 2">
    <name type="scientific">Alkalimonas collagenimarina</name>
    <dbReference type="NCBI Taxonomy" id="400390"/>
    <lineage>
        <taxon>Bacteria</taxon>
        <taxon>Pseudomonadati</taxon>
        <taxon>Pseudomonadota</taxon>
        <taxon>Gammaproteobacteria</taxon>
        <taxon>Alkalimonas</taxon>
    </lineage>
</organism>
<dbReference type="Proteomes" id="UP001231616">
    <property type="component" value="Unassembled WGS sequence"/>
</dbReference>
<sequence>MRLHLRILLFVGALSFAVIAPAAVFFGYKILTDEPLHPTIPSLIAPLADHQVTTANYYIQLMSLSEQGFDPASTLLRYQQAEQGFQRDRLPILPGLDHIYDHPLWCSLESAECRELLQQHSTELELLLQSFSGLLASYQLLQTNTELTPINDQLSVNWIQLFQLQQLYALSIYQLMLQQQFIEAEQRLVDYIGQQRRLLQQPGSLLHSMQIYASLQGNMIPLVLELKKHQPGPLPKLATVLQPLSLAEVTNLPAKQGEFVSMVQLLSRVDPDIYTQSNSHKFYKPKMTLNALFLRSGIAEAAIIQSKPELYQQLHKERDAEQDGLYYPVFGFEMVRRHYRNYLGGHLVELLASSRDHSLADRIRLDSQLYLLQALLLADLTNSDELQSSDFPLNPYAGLPAQRIEHRWCYQLIWELCLDPTNAES</sequence>
<gene>
    <name evidence="1" type="ORF">Q3O60_16690</name>
</gene>
<name>A0ABT9H3E9_9GAMM</name>
<proteinExistence type="predicted"/>
<protein>
    <submittedName>
        <fullName evidence="1">Uncharacterized protein</fullName>
    </submittedName>
</protein>